<organism evidence="1 2">
    <name type="scientific">Panagrolaimus sp. ES5</name>
    <dbReference type="NCBI Taxonomy" id="591445"/>
    <lineage>
        <taxon>Eukaryota</taxon>
        <taxon>Metazoa</taxon>
        <taxon>Ecdysozoa</taxon>
        <taxon>Nematoda</taxon>
        <taxon>Chromadorea</taxon>
        <taxon>Rhabditida</taxon>
        <taxon>Tylenchina</taxon>
        <taxon>Panagrolaimomorpha</taxon>
        <taxon>Panagrolaimoidea</taxon>
        <taxon>Panagrolaimidae</taxon>
        <taxon>Panagrolaimus</taxon>
    </lineage>
</organism>
<accession>A0AC34FB62</accession>
<sequence>MFTQAVATPPRPTTSTTTTSVSMTGPTLPSAFVAPQPRPTTFFAPNFFGTALQTPTVPAVASHGQQLPFALPSFQTSPAAPPFAPPAAPTADAQVTTWNTPRQSNARDTVPSVITPIPVDPSRHSSRTSTTLPQHPPHHHDAQTPSLQQQPYRSSRLSRNGLADILFTSNGNSFMRGPEVVPETPPFENFNPVMDSQWRKRFSEYNVTEHREEAPQNVQPAAVATTYDQIYNQGRPSAAKIAFSVDAAQFNNMHDVFFNGKIDPRKKLERMLELMHYEYDNTRRQINIDTIFAAQICRSINDEHAEDLALRLHDAGEGNFSTIINHSFFVVYEETDVSGAIRYGTIDGNNRLAGVQKYNENVSTTPITSITVDYVLTQRPTVTHAIVISTLASNEAEKDRFEYDQKEILRNARLILKNECELLKIVPVSDSSISPQQWQREYEKIVREELSKLLKVDIAKIYSSIWRLVQIPDNHFEIMLQSLADYGTSIIKIQKMALTYKRRPHEMLGLCSEEHEDADEFFEQLDEIKGSDWDQILKEKKAYDENRSEVEHAQIILGDAYNSYELAERNTCLENFLQWKGLNEMARQKSFPDPNAKLNFLATKFPIWLEQDVAAKKRKSGHARGGEESDEEDVARKKGRKSGRKASSGASKKVKNILQMKPIEMDKLRADFFDNLQTQPHVAGLLSFCLKSNSKNLLTFPDNNVVRRCSSNYETPEGNFDWPRYNAAIGRTANENGN</sequence>
<reference evidence="2" key="1">
    <citation type="submission" date="2022-11" db="UniProtKB">
        <authorList>
            <consortium name="WormBaseParasite"/>
        </authorList>
    </citation>
    <scope>IDENTIFICATION</scope>
</reference>
<name>A0AC34FB62_9BILA</name>
<dbReference type="Proteomes" id="UP000887579">
    <property type="component" value="Unplaced"/>
</dbReference>
<dbReference type="WBParaSite" id="ES5_v2.g14379.t1">
    <property type="protein sequence ID" value="ES5_v2.g14379.t1"/>
    <property type="gene ID" value="ES5_v2.g14379"/>
</dbReference>
<protein>
    <submittedName>
        <fullName evidence="2">Uncharacterized protein</fullName>
    </submittedName>
</protein>
<proteinExistence type="predicted"/>
<evidence type="ECO:0000313" key="2">
    <source>
        <dbReference type="WBParaSite" id="ES5_v2.g14379.t1"/>
    </source>
</evidence>
<evidence type="ECO:0000313" key="1">
    <source>
        <dbReference type="Proteomes" id="UP000887579"/>
    </source>
</evidence>